<feature type="transmembrane region" description="Helical" evidence="1">
    <location>
        <begin position="12"/>
        <end position="34"/>
    </location>
</feature>
<feature type="transmembrane region" description="Helical" evidence="1">
    <location>
        <begin position="165"/>
        <end position="187"/>
    </location>
</feature>
<dbReference type="RefSeq" id="WP_244673530.1">
    <property type="nucleotide sequence ID" value="NZ_CP095046.1"/>
</dbReference>
<dbReference type="Gene3D" id="1.20.1300.10">
    <property type="entry name" value="Fumarate reductase/succinate dehydrogenase, transmembrane subunit"/>
    <property type="match status" value="1"/>
</dbReference>
<reference evidence="2" key="1">
    <citation type="submission" date="2022-04" db="EMBL/GenBank/DDBJ databases">
        <title>Hymenobacter sp. isolated from the air.</title>
        <authorList>
            <person name="Won M."/>
            <person name="Lee C.-M."/>
            <person name="Woen H.-Y."/>
            <person name="Kwon S.-W."/>
        </authorList>
    </citation>
    <scope>NUCLEOTIDE SEQUENCE</scope>
    <source>
        <strain evidence="2">5116S-3</strain>
    </source>
</reference>
<keyword evidence="3" id="KW-1185">Reference proteome</keyword>
<gene>
    <name evidence="2" type="ORF">MUN79_15145</name>
</gene>
<dbReference type="SUPFAM" id="SSF81343">
    <property type="entry name" value="Fumarate reductase respiratory complex transmembrane subunits"/>
    <property type="match status" value="1"/>
</dbReference>
<organism evidence="2 3">
    <name type="scientific">Hymenobacter cellulosilyticus</name>
    <dbReference type="NCBI Taxonomy" id="2932248"/>
    <lineage>
        <taxon>Bacteria</taxon>
        <taxon>Pseudomonadati</taxon>
        <taxon>Bacteroidota</taxon>
        <taxon>Cytophagia</taxon>
        <taxon>Cytophagales</taxon>
        <taxon>Hymenobacteraceae</taxon>
        <taxon>Hymenobacter</taxon>
    </lineage>
</organism>
<evidence type="ECO:0008006" key="4">
    <source>
        <dbReference type="Google" id="ProtNLM"/>
    </source>
</evidence>
<proteinExistence type="predicted"/>
<dbReference type="AlphaFoldDB" id="A0A8T9PXJ2"/>
<evidence type="ECO:0000313" key="3">
    <source>
        <dbReference type="Proteomes" id="UP000831796"/>
    </source>
</evidence>
<dbReference type="KEGG" id="hcu:MUN79_15145"/>
<feature type="transmembrane region" description="Helical" evidence="1">
    <location>
        <begin position="131"/>
        <end position="153"/>
    </location>
</feature>
<keyword evidence="1" id="KW-1133">Transmembrane helix</keyword>
<evidence type="ECO:0000256" key="1">
    <source>
        <dbReference type="SAM" id="Phobius"/>
    </source>
</evidence>
<feature type="transmembrane region" description="Helical" evidence="1">
    <location>
        <begin position="54"/>
        <end position="72"/>
    </location>
</feature>
<keyword evidence="1" id="KW-0812">Transmembrane</keyword>
<dbReference type="Proteomes" id="UP000831796">
    <property type="component" value="Chromosome"/>
</dbReference>
<name>A0A8T9PXJ2_9BACT</name>
<dbReference type="EMBL" id="CP095046">
    <property type="protein sequence ID" value="UOQ70106.1"/>
    <property type="molecule type" value="Genomic_DNA"/>
</dbReference>
<keyword evidence="1" id="KW-0472">Membrane</keyword>
<dbReference type="InterPro" id="IPR034804">
    <property type="entry name" value="SQR/QFR_C/D"/>
</dbReference>
<feature type="transmembrane region" description="Helical" evidence="1">
    <location>
        <begin position="92"/>
        <end position="111"/>
    </location>
</feature>
<sequence length="207" mass="22485">MQRVVTVHYWSGLLLTSFILVHLVNHVAALGGASAHLELMQALRVVYRQPVVEAVLLLAVAGQGITGIRLAVKLRRVAHSRAERLQIYSGLYLAFFLLVHTGAVLTGRLYMDLDTNLYFGAAGINTFPFSLFFVPYYTLAVCAVFLHLAAVHYRKGAAVFGPQAARWQALILAGLGGLVALLILYGLTNGWRGLPIPAVYLKSLGLG</sequence>
<protein>
    <recommendedName>
        <fullName evidence="4">Succinate dehydrogenase</fullName>
    </recommendedName>
</protein>
<accession>A0A8T9PXJ2</accession>
<evidence type="ECO:0000313" key="2">
    <source>
        <dbReference type="EMBL" id="UOQ70106.1"/>
    </source>
</evidence>
<dbReference type="GO" id="GO:0016020">
    <property type="term" value="C:membrane"/>
    <property type="evidence" value="ECO:0007669"/>
    <property type="project" value="InterPro"/>
</dbReference>